<accession>A0A4Q7VJ77</accession>
<feature type="transmembrane region" description="Helical" evidence="8">
    <location>
        <begin position="35"/>
        <end position="52"/>
    </location>
</feature>
<evidence type="ECO:0000256" key="3">
    <source>
        <dbReference type="ARBA" id="ARBA00022679"/>
    </source>
</evidence>
<dbReference type="GO" id="GO:0005524">
    <property type="term" value="F:ATP binding"/>
    <property type="evidence" value="ECO:0007669"/>
    <property type="project" value="UniProtKB-KW"/>
</dbReference>
<sequence length="448" mass="50796">MIYKKLFVRLILKLSLIVLLSVSMGWLLWVSVYPLLALAPMALILYLFYRMLHDLNSTNRLLSQFFLAVKNDETALNLQHYGEGKSFDALRESMQGVNQIIKDLRMKYQQKEIVSDAIIENAAVGILTFNSQGMVEGINRKGRELLGVHHLVSIKALLKTDPNLVELFQRIKAGESRVLKTQVKQRTLHLLVSCTCIKLGNENWKLLSFTDIKSEMDATELESWQRLISVLTHEIMNSIAPLTSLSETLVQTYSQIDAESVIGEKNLSKTRLGLQVIQEQGEGLMHFVDNYRQLTRIPKPQLKRVSLKHLFEHVKALLALDDDTKIDYHFSIEEDDLLIEADEKLMVQVLVNLIQNAQHAITDRGILQVLASRANEGNTLIKIIDNGVGIKADDIKNIFVPFFTTRENGSGIGLSITRQIMRLHQAKISLESVYGEGCKVELNFPSYN</sequence>
<dbReference type="PROSITE" id="PS50109">
    <property type="entry name" value="HIS_KIN"/>
    <property type="match status" value="1"/>
</dbReference>
<dbReference type="PANTHER" id="PTHR42878">
    <property type="entry name" value="TWO-COMPONENT HISTIDINE KINASE"/>
    <property type="match status" value="1"/>
</dbReference>
<dbReference type="EMBL" id="SHKN01000001">
    <property type="protein sequence ID" value="RZT96241.1"/>
    <property type="molecule type" value="Genomic_DNA"/>
</dbReference>
<evidence type="ECO:0000313" key="10">
    <source>
        <dbReference type="EMBL" id="RZT96241.1"/>
    </source>
</evidence>
<dbReference type="InterPro" id="IPR050351">
    <property type="entry name" value="BphY/WalK/GraS-like"/>
</dbReference>
<dbReference type="PANTHER" id="PTHR42878:SF7">
    <property type="entry name" value="SENSOR HISTIDINE KINASE GLRK"/>
    <property type="match status" value="1"/>
</dbReference>
<comment type="caution">
    <text evidence="10">The sequence shown here is derived from an EMBL/GenBank/DDBJ whole genome shotgun (WGS) entry which is preliminary data.</text>
</comment>
<feature type="domain" description="Histidine kinase" evidence="9">
    <location>
        <begin position="230"/>
        <end position="448"/>
    </location>
</feature>
<evidence type="ECO:0000256" key="1">
    <source>
        <dbReference type="ARBA" id="ARBA00000085"/>
    </source>
</evidence>
<organism evidence="10 11">
    <name type="scientific">Ancylomarina subtilis</name>
    <dbReference type="NCBI Taxonomy" id="1639035"/>
    <lineage>
        <taxon>Bacteria</taxon>
        <taxon>Pseudomonadati</taxon>
        <taxon>Bacteroidota</taxon>
        <taxon>Bacteroidia</taxon>
        <taxon>Marinilabiliales</taxon>
        <taxon>Marinifilaceae</taxon>
        <taxon>Ancylomarina</taxon>
    </lineage>
</organism>
<evidence type="ECO:0000256" key="4">
    <source>
        <dbReference type="ARBA" id="ARBA00022741"/>
    </source>
</evidence>
<proteinExistence type="predicted"/>
<dbReference type="Gene3D" id="3.30.565.10">
    <property type="entry name" value="Histidine kinase-like ATPase, C-terminal domain"/>
    <property type="match status" value="1"/>
</dbReference>
<keyword evidence="7" id="KW-0902">Two-component regulatory system</keyword>
<keyword evidence="11" id="KW-1185">Reference proteome</keyword>
<keyword evidence="3" id="KW-0808">Transferase</keyword>
<dbReference type="InterPro" id="IPR036890">
    <property type="entry name" value="HATPase_C_sf"/>
</dbReference>
<keyword evidence="8" id="KW-0812">Transmembrane</keyword>
<keyword evidence="4" id="KW-0547">Nucleotide-binding</keyword>
<keyword evidence="6" id="KW-0067">ATP-binding</keyword>
<dbReference type="InterPro" id="IPR004358">
    <property type="entry name" value="Sig_transdc_His_kin-like_C"/>
</dbReference>
<dbReference type="InterPro" id="IPR005467">
    <property type="entry name" value="His_kinase_dom"/>
</dbReference>
<dbReference type="Proteomes" id="UP000293562">
    <property type="component" value="Unassembled WGS sequence"/>
</dbReference>
<evidence type="ECO:0000256" key="8">
    <source>
        <dbReference type="SAM" id="Phobius"/>
    </source>
</evidence>
<protein>
    <recommendedName>
        <fullName evidence="2">histidine kinase</fullName>
        <ecNumber evidence="2">2.7.13.3</ecNumber>
    </recommendedName>
</protein>
<evidence type="ECO:0000259" key="9">
    <source>
        <dbReference type="PROSITE" id="PS50109"/>
    </source>
</evidence>
<dbReference type="GO" id="GO:0004673">
    <property type="term" value="F:protein histidine kinase activity"/>
    <property type="evidence" value="ECO:0007669"/>
    <property type="project" value="UniProtKB-EC"/>
</dbReference>
<evidence type="ECO:0000256" key="7">
    <source>
        <dbReference type="ARBA" id="ARBA00023012"/>
    </source>
</evidence>
<dbReference type="InterPro" id="IPR003594">
    <property type="entry name" value="HATPase_dom"/>
</dbReference>
<keyword evidence="8" id="KW-0472">Membrane</keyword>
<keyword evidence="5 10" id="KW-0418">Kinase</keyword>
<dbReference type="RefSeq" id="WP_130306140.1">
    <property type="nucleotide sequence ID" value="NZ_SHKN01000001.1"/>
</dbReference>
<feature type="transmembrane region" description="Helical" evidence="8">
    <location>
        <begin position="7"/>
        <end position="29"/>
    </location>
</feature>
<evidence type="ECO:0000256" key="5">
    <source>
        <dbReference type="ARBA" id="ARBA00022777"/>
    </source>
</evidence>
<dbReference type="PRINTS" id="PR00344">
    <property type="entry name" value="BCTRLSENSOR"/>
</dbReference>
<dbReference type="GO" id="GO:0030295">
    <property type="term" value="F:protein kinase activator activity"/>
    <property type="evidence" value="ECO:0007669"/>
    <property type="project" value="TreeGrafter"/>
</dbReference>
<dbReference type="EC" id="2.7.13.3" evidence="2"/>
<dbReference type="GO" id="GO:0000156">
    <property type="term" value="F:phosphorelay response regulator activity"/>
    <property type="evidence" value="ECO:0007669"/>
    <property type="project" value="TreeGrafter"/>
</dbReference>
<comment type="catalytic activity">
    <reaction evidence="1">
        <text>ATP + protein L-histidine = ADP + protein N-phospho-L-histidine.</text>
        <dbReference type="EC" id="2.7.13.3"/>
    </reaction>
</comment>
<gene>
    <name evidence="10" type="ORF">EV201_0877</name>
</gene>
<dbReference type="SUPFAM" id="SSF55874">
    <property type="entry name" value="ATPase domain of HSP90 chaperone/DNA topoisomerase II/histidine kinase"/>
    <property type="match status" value="1"/>
</dbReference>
<name>A0A4Q7VJ77_9BACT</name>
<dbReference type="OrthoDB" id="1931120at2"/>
<evidence type="ECO:0000256" key="6">
    <source>
        <dbReference type="ARBA" id="ARBA00022840"/>
    </source>
</evidence>
<evidence type="ECO:0000256" key="2">
    <source>
        <dbReference type="ARBA" id="ARBA00012438"/>
    </source>
</evidence>
<dbReference type="SMART" id="SM00387">
    <property type="entry name" value="HATPase_c"/>
    <property type="match status" value="1"/>
</dbReference>
<dbReference type="GO" id="GO:0007234">
    <property type="term" value="P:osmosensory signaling via phosphorelay pathway"/>
    <property type="evidence" value="ECO:0007669"/>
    <property type="project" value="TreeGrafter"/>
</dbReference>
<dbReference type="AlphaFoldDB" id="A0A4Q7VJ77"/>
<evidence type="ECO:0000313" key="11">
    <source>
        <dbReference type="Proteomes" id="UP000293562"/>
    </source>
</evidence>
<dbReference type="Pfam" id="PF02518">
    <property type="entry name" value="HATPase_c"/>
    <property type="match status" value="1"/>
</dbReference>
<keyword evidence="8" id="KW-1133">Transmembrane helix</keyword>
<reference evidence="10 11" key="1">
    <citation type="submission" date="2019-02" db="EMBL/GenBank/DDBJ databases">
        <title>Genomic Encyclopedia of Type Strains, Phase IV (KMG-IV): sequencing the most valuable type-strain genomes for metagenomic binning, comparative biology and taxonomic classification.</title>
        <authorList>
            <person name="Goeker M."/>
        </authorList>
    </citation>
    <scope>NUCLEOTIDE SEQUENCE [LARGE SCALE GENOMIC DNA]</scope>
    <source>
        <strain evidence="10 11">DSM 28825</strain>
    </source>
</reference>